<comment type="caution">
    <text evidence="2">The sequence shown here is derived from an EMBL/GenBank/DDBJ whole genome shotgun (WGS) entry which is preliminary data.</text>
</comment>
<proteinExistence type="predicted"/>
<keyword evidence="5" id="KW-1185">Reference proteome</keyword>
<dbReference type="PATRIC" id="fig|47884.3.peg.3385"/>
<reference evidence="3 5" key="2">
    <citation type="submission" date="2016-10" db="EMBL/GenBank/DDBJ databases">
        <authorList>
            <person name="Varghese N."/>
            <person name="Submissions S."/>
        </authorList>
    </citation>
    <scope>NUCLEOTIDE SEQUENCE [LARGE SCALE GENOMIC DNA]</scope>
    <source>
        <strain evidence="3 5">BS3652</strain>
    </source>
</reference>
<dbReference type="AlphaFoldDB" id="A0A0J6GID3"/>
<accession>A0A0J6GID3</accession>
<evidence type="ECO:0008006" key="6">
    <source>
        <dbReference type="Google" id="ProtNLM"/>
    </source>
</evidence>
<protein>
    <recommendedName>
        <fullName evidence="6">DUF1634 domain-containing protein</fullName>
    </recommendedName>
</protein>
<dbReference type="RefSeq" id="WP_048382212.1">
    <property type="nucleotide sequence ID" value="NZ_FNRS01000001.1"/>
</dbReference>
<dbReference type="EMBL" id="FNRS01000001">
    <property type="protein sequence ID" value="SEC51070.1"/>
    <property type="molecule type" value="Genomic_DNA"/>
</dbReference>
<evidence type="ECO:0000256" key="1">
    <source>
        <dbReference type="SAM" id="Phobius"/>
    </source>
</evidence>
<dbReference type="InterPro" id="IPR012861">
    <property type="entry name" value="DUF1634"/>
</dbReference>
<dbReference type="Proteomes" id="UP000183155">
    <property type="component" value="Unassembled WGS sequence"/>
</dbReference>
<dbReference type="STRING" id="47884.SAMN04490203_2552"/>
<keyword evidence="1" id="KW-0472">Membrane</keyword>
<feature type="transmembrane region" description="Helical" evidence="1">
    <location>
        <begin position="18"/>
        <end position="39"/>
    </location>
</feature>
<feature type="transmembrane region" description="Helical" evidence="1">
    <location>
        <begin position="60"/>
        <end position="78"/>
    </location>
</feature>
<evidence type="ECO:0000313" key="4">
    <source>
        <dbReference type="Proteomes" id="UP000036395"/>
    </source>
</evidence>
<dbReference type="OrthoDB" id="7067905at2"/>
<keyword evidence="1" id="KW-0812">Transmembrane</keyword>
<evidence type="ECO:0000313" key="3">
    <source>
        <dbReference type="EMBL" id="SEC51070.1"/>
    </source>
</evidence>
<dbReference type="Proteomes" id="UP000036395">
    <property type="component" value="Unassembled WGS sequence"/>
</dbReference>
<evidence type="ECO:0000313" key="2">
    <source>
        <dbReference type="EMBL" id="KMM84436.1"/>
    </source>
</evidence>
<organism evidence="2 4">
    <name type="scientific">Pseudomonas taetrolens</name>
    <dbReference type="NCBI Taxonomy" id="47884"/>
    <lineage>
        <taxon>Bacteria</taxon>
        <taxon>Pseudomonadati</taxon>
        <taxon>Pseudomonadota</taxon>
        <taxon>Gammaproteobacteria</taxon>
        <taxon>Pseudomonadales</taxon>
        <taxon>Pseudomonadaceae</taxon>
        <taxon>Pseudomonas</taxon>
    </lineage>
</organism>
<feature type="transmembrane region" description="Helical" evidence="1">
    <location>
        <begin position="84"/>
        <end position="104"/>
    </location>
</feature>
<name>A0A0J6GID3_PSETA</name>
<sequence length="105" mass="11363">MKSPIDNLERSEEIIATLLWYGTWLASVIIAIGMALNALRPLEVSLSACFSSYNIVKIGVALFILLPVARVVLMLAIFLRERDFAYAAISALVLVTIAAGIVIGL</sequence>
<dbReference type="EMBL" id="JYLA01000005">
    <property type="protein sequence ID" value="KMM84436.1"/>
    <property type="molecule type" value="Genomic_DNA"/>
</dbReference>
<keyword evidence="1" id="KW-1133">Transmembrane helix</keyword>
<evidence type="ECO:0000313" key="5">
    <source>
        <dbReference type="Proteomes" id="UP000183155"/>
    </source>
</evidence>
<gene>
    <name evidence="3" type="ORF">SAMN04490203_2552</name>
    <name evidence="2" type="ORF">TU78_14610</name>
</gene>
<reference evidence="2 4" key="1">
    <citation type="submission" date="2015-02" db="EMBL/GenBank/DDBJ databases">
        <title>Pseudomonas helleri sp. nov. and Pseudomonas weihenstephanensis sp. nov., isolated from raw cows milk.</title>
        <authorList>
            <person name="von Neubeck M."/>
            <person name="Huptas C."/>
            <person name="Wenning M."/>
            <person name="Scherer S."/>
        </authorList>
    </citation>
    <scope>NUCLEOTIDE SEQUENCE [LARGE SCALE GENOMIC DNA]</scope>
    <source>
        <strain evidence="2 4">DSM 21104</strain>
    </source>
</reference>
<dbReference type="Pfam" id="PF07843">
    <property type="entry name" value="DUF1634"/>
    <property type="match status" value="1"/>
</dbReference>